<feature type="transmembrane region" description="Helical" evidence="1">
    <location>
        <begin position="378"/>
        <end position="403"/>
    </location>
</feature>
<organism evidence="3 4">
    <name type="scientific">Niastella soli</name>
    <dbReference type="NCBI Taxonomy" id="2821487"/>
    <lineage>
        <taxon>Bacteria</taxon>
        <taxon>Pseudomonadati</taxon>
        <taxon>Bacteroidota</taxon>
        <taxon>Chitinophagia</taxon>
        <taxon>Chitinophagales</taxon>
        <taxon>Chitinophagaceae</taxon>
        <taxon>Niastella</taxon>
    </lineage>
</organism>
<feature type="transmembrane region" description="Helical" evidence="1">
    <location>
        <begin position="290"/>
        <end position="307"/>
    </location>
</feature>
<evidence type="ECO:0000259" key="2">
    <source>
        <dbReference type="Pfam" id="PF01757"/>
    </source>
</evidence>
<evidence type="ECO:0000256" key="1">
    <source>
        <dbReference type="SAM" id="Phobius"/>
    </source>
</evidence>
<proteinExistence type="predicted"/>
<sequence length="415" mass="48434">MECTIISTNGPAGLFLWQNSNFVQTIQLKNDYYCLMDNRYKKYFAGLDELRGIACLMVLFKHFTTYKDMYGIGDRYTSLIFEGWGMAGLDLFFIVSGFLITYLLLFEQSVQGNISAPHFYVRRILRIWPVYFIVILLSHVVMVWCTDFFDPTNDNPVIKQQYWGRTLFFALILPHITYLKYYPVSAITAHTWSIGVEEQFYWGWPWLIKFIRKRLAPIMIALIVLMFISEFVYFYLYTHKLLLVSSKWIRMASMINAFFYWSKTGYFALGGLLAYCFLNREGVKKYVCHPASLVAACMGAFLFTYWHKDIICSSMLLACSYTIIVSNVIWRGSPFRGLTSRVLRYVGKISYGVYMYHPMVLIGVLGVNRKWGFPVSGFIPHLSLFVIGISTVIIIAVLSYKYIEQPFLRLRSKYR</sequence>
<reference evidence="3 4" key="1">
    <citation type="submission" date="2021-03" db="EMBL/GenBank/DDBJ databases">
        <title>Assistant Professor.</title>
        <authorList>
            <person name="Huq M.A."/>
        </authorList>
    </citation>
    <scope>NUCLEOTIDE SEQUENCE [LARGE SCALE GENOMIC DNA]</scope>
    <source>
        <strain evidence="3 4">MAH-29</strain>
    </source>
</reference>
<accession>A0ABS3YML2</accession>
<dbReference type="Pfam" id="PF01757">
    <property type="entry name" value="Acyl_transf_3"/>
    <property type="match status" value="1"/>
</dbReference>
<keyword evidence="3" id="KW-0808">Transferase</keyword>
<protein>
    <submittedName>
        <fullName evidence="3">Acyltransferase</fullName>
    </submittedName>
</protein>
<dbReference type="EMBL" id="JAGHKO010000001">
    <property type="protein sequence ID" value="MBO9199063.1"/>
    <property type="molecule type" value="Genomic_DNA"/>
</dbReference>
<feature type="transmembrane region" description="Helical" evidence="1">
    <location>
        <begin position="161"/>
        <end position="179"/>
    </location>
</feature>
<keyword evidence="4" id="KW-1185">Reference proteome</keyword>
<evidence type="ECO:0000313" key="3">
    <source>
        <dbReference type="EMBL" id="MBO9199063.1"/>
    </source>
</evidence>
<feature type="transmembrane region" description="Helical" evidence="1">
    <location>
        <begin position="215"/>
        <end position="238"/>
    </location>
</feature>
<dbReference type="Proteomes" id="UP000677244">
    <property type="component" value="Unassembled WGS sequence"/>
</dbReference>
<feature type="transmembrane region" description="Helical" evidence="1">
    <location>
        <begin position="258"/>
        <end position="278"/>
    </location>
</feature>
<dbReference type="InterPro" id="IPR050879">
    <property type="entry name" value="Acyltransferase_3"/>
</dbReference>
<evidence type="ECO:0000313" key="4">
    <source>
        <dbReference type="Proteomes" id="UP000677244"/>
    </source>
</evidence>
<keyword evidence="1" id="KW-0812">Transmembrane</keyword>
<keyword evidence="1" id="KW-0472">Membrane</keyword>
<dbReference type="GO" id="GO:0016746">
    <property type="term" value="F:acyltransferase activity"/>
    <property type="evidence" value="ECO:0007669"/>
    <property type="project" value="UniProtKB-KW"/>
</dbReference>
<feature type="transmembrane region" description="Helical" evidence="1">
    <location>
        <begin position="342"/>
        <end position="366"/>
    </location>
</feature>
<feature type="domain" description="Acyltransferase 3" evidence="2">
    <location>
        <begin position="45"/>
        <end position="399"/>
    </location>
</feature>
<gene>
    <name evidence="3" type="ORF">J7I42_02230</name>
</gene>
<dbReference type="InterPro" id="IPR002656">
    <property type="entry name" value="Acyl_transf_3_dom"/>
</dbReference>
<dbReference type="PANTHER" id="PTHR23028:SF53">
    <property type="entry name" value="ACYL_TRANSF_3 DOMAIN-CONTAINING PROTEIN"/>
    <property type="match status" value="1"/>
</dbReference>
<keyword evidence="1" id="KW-1133">Transmembrane helix</keyword>
<feature type="transmembrane region" description="Helical" evidence="1">
    <location>
        <begin position="43"/>
        <end position="63"/>
    </location>
</feature>
<keyword evidence="3" id="KW-0012">Acyltransferase</keyword>
<feature type="transmembrane region" description="Helical" evidence="1">
    <location>
        <begin position="313"/>
        <end position="330"/>
    </location>
</feature>
<name>A0ABS3YML2_9BACT</name>
<dbReference type="PANTHER" id="PTHR23028">
    <property type="entry name" value="ACETYLTRANSFERASE"/>
    <property type="match status" value="1"/>
</dbReference>
<feature type="transmembrane region" description="Helical" evidence="1">
    <location>
        <begin position="83"/>
        <end position="106"/>
    </location>
</feature>
<comment type="caution">
    <text evidence="3">The sequence shown here is derived from an EMBL/GenBank/DDBJ whole genome shotgun (WGS) entry which is preliminary data.</text>
</comment>
<dbReference type="RefSeq" id="WP_209137141.1">
    <property type="nucleotide sequence ID" value="NZ_JAGHKO010000001.1"/>
</dbReference>
<feature type="transmembrane region" description="Helical" evidence="1">
    <location>
        <begin position="127"/>
        <end position="149"/>
    </location>
</feature>